<sequence>MLSRGGCSLVIIGWCERGQQAGEFLHRLSDLGEVRTVLRTRDSRFSYMTRAKGKLIASEIEFGITLLCVKPQVTAGYPECGLACWGWQMLGLCRARAASACSWIAQRTPVHLAE</sequence>
<dbReference type="EMBL" id="HBGU01085864">
    <property type="protein sequence ID" value="CAD9554844.1"/>
    <property type="molecule type" value="Transcribed_RNA"/>
</dbReference>
<gene>
    <name evidence="1" type="ORF">CBRE1094_LOCUS46875</name>
</gene>
<organism evidence="1">
    <name type="scientific">Haptolina brevifila</name>
    <dbReference type="NCBI Taxonomy" id="156173"/>
    <lineage>
        <taxon>Eukaryota</taxon>
        <taxon>Haptista</taxon>
        <taxon>Haptophyta</taxon>
        <taxon>Prymnesiophyceae</taxon>
        <taxon>Prymnesiales</taxon>
        <taxon>Prymnesiaceae</taxon>
        <taxon>Haptolina</taxon>
    </lineage>
</organism>
<dbReference type="AlphaFoldDB" id="A0A7S2JRS4"/>
<proteinExistence type="predicted"/>
<accession>A0A7S2JRS4</accession>
<protein>
    <submittedName>
        <fullName evidence="1">Uncharacterized protein</fullName>
    </submittedName>
</protein>
<evidence type="ECO:0000313" key="1">
    <source>
        <dbReference type="EMBL" id="CAD9554844.1"/>
    </source>
</evidence>
<name>A0A7S2JRS4_9EUKA</name>
<reference evidence="1" key="1">
    <citation type="submission" date="2021-01" db="EMBL/GenBank/DDBJ databases">
        <authorList>
            <person name="Corre E."/>
            <person name="Pelletier E."/>
            <person name="Niang G."/>
            <person name="Scheremetjew M."/>
            <person name="Finn R."/>
            <person name="Kale V."/>
            <person name="Holt S."/>
            <person name="Cochrane G."/>
            <person name="Meng A."/>
            <person name="Brown T."/>
            <person name="Cohen L."/>
        </authorList>
    </citation>
    <scope>NUCLEOTIDE SEQUENCE</scope>
    <source>
        <strain evidence="1">UTEX LB 985</strain>
    </source>
</reference>